<gene>
    <name evidence="2" type="ORF">BDV26DRAFT_92229</name>
</gene>
<protein>
    <submittedName>
        <fullName evidence="2">Uncharacterized protein</fullName>
    </submittedName>
</protein>
<name>A0A5N7BPD9_9EURO</name>
<dbReference type="AlphaFoldDB" id="A0A5N7BPD9"/>
<feature type="transmembrane region" description="Helical" evidence="1">
    <location>
        <begin position="33"/>
        <end position="52"/>
    </location>
</feature>
<reference evidence="2 3" key="1">
    <citation type="submission" date="2019-04" db="EMBL/GenBank/DDBJ databases">
        <title>Friends and foes A comparative genomics studyof 23 Aspergillus species from section Flavi.</title>
        <authorList>
            <consortium name="DOE Joint Genome Institute"/>
            <person name="Kjaerbolling I."/>
            <person name="Vesth T."/>
            <person name="Frisvad J.C."/>
            <person name="Nybo J.L."/>
            <person name="Theobald S."/>
            <person name="Kildgaard S."/>
            <person name="Isbrandt T."/>
            <person name="Kuo A."/>
            <person name="Sato A."/>
            <person name="Lyhne E.K."/>
            <person name="Kogle M.E."/>
            <person name="Wiebenga A."/>
            <person name="Kun R.S."/>
            <person name="Lubbers R.J."/>
            <person name="Makela M.R."/>
            <person name="Barry K."/>
            <person name="Chovatia M."/>
            <person name="Clum A."/>
            <person name="Daum C."/>
            <person name="Haridas S."/>
            <person name="He G."/>
            <person name="LaButti K."/>
            <person name="Lipzen A."/>
            <person name="Mondo S."/>
            <person name="Riley R."/>
            <person name="Salamov A."/>
            <person name="Simmons B.A."/>
            <person name="Magnuson J.K."/>
            <person name="Henrissat B."/>
            <person name="Mortensen U.H."/>
            <person name="Larsen T.O."/>
            <person name="Devries R.P."/>
            <person name="Grigoriev I.V."/>
            <person name="Machida M."/>
            <person name="Baker S.E."/>
            <person name="Andersen M.R."/>
        </authorList>
    </citation>
    <scope>NUCLEOTIDE SEQUENCE [LARGE SCALE GENOMIC DNA]</scope>
    <source>
        <strain evidence="2 3">IBT 29228</strain>
    </source>
</reference>
<feature type="transmembrane region" description="Helical" evidence="1">
    <location>
        <begin position="58"/>
        <end position="80"/>
    </location>
</feature>
<accession>A0A5N7BPD9</accession>
<keyword evidence="1" id="KW-0472">Membrane</keyword>
<keyword evidence="3" id="KW-1185">Reference proteome</keyword>
<evidence type="ECO:0000313" key="3">
    <source>
        <dbReference type="Proteomes" id="UP000326198"/>
    </source>
</evidence>
<keyword evidence="1" id="KW-1133">Transmembrane helix</keyword>
<evidence type="ECO:0000313" key="2">
    <source>
        <dbReference type="EMBL" id="KAE8383533.1"/>
    </source>
</evidence>
<evidence type="ECO:0000256" key="1">
    <source>
        <dbReference type="SAM" id="Phobius"/>
    </source>
</evidence>
<sequence>MFLPTLTPVTVPFEGLPSLLPLKSTTRQLPPSALLLFFWLAFSAHVSAWFLPLSCSSFFLLFLLLLFSFLPFLGAPYSFLIDRALLRCDAISSWCTTHFLSHPGIIPSNVSFHP</sequence>
<organism evidence="2 3">
    <name type="scientific">Aspergillus bertholletiae</name>
    <dbReference type="NCBI Taxonomy" id="1226010"/>
    <lineage>
        <taxon>Eukaryota</taxon>
        <taxon>Fungi</taxon>
        <taxon>Dikarya</taxon>
        <taxon>Ascomycota</taxon>
        <taxon>Pezizomycotina</taxon>
        <taxon>Eurotiomycetes</taxon>
        <taxon>Eurotiomycetidae</taxon>
        <taxon>Eurotiales</taxon>
        <taxon>Aspergillaceae</taxon>
        <taxon>Aspergillus</taxon>
        <taxon>Aspergillus subgen. Circumdati</taxon>
    </lineage>
</organism>
<dbReference type="Proteomes" id="UP000326198">
    <property type="component" value="Unassembled WGS sequence"/>
</dbReference>
<dbReference type="EMBL" id="ML736154">
    <property type="protein sequence ID" value="KAE8383533.1"/>
    <property type="molecule type" value="Genomic_DNA"/>
</dbReference>
<proteinExistence type="predicted"/>
<keyword evidence="1" id="KW-0812">Transmembrane</keyword>